<dbReference type="RefSeq" id="WP_377973991.1">
    <property type="nucleotide sequence ID" value="NZ_JBHUOK010000021.1"/>
</dbReference>
<comment type="caution">
    <text evidence="1">The sequence shown here is derived from an EMBL/GenBank/DDBJ whole genome shotgun (WGS) entry which is preliminary data.</text>
</comment>
<name>A0ABW5VCI4_9FLAO</name>
<dbReference type="EMBL" id="JBHUOK010000021">
    <property type="protein sequence ID" value="MFD2789387.1"/>
    <property type="molecule type" value="Genomic_DNA"/>
</dbReference>
<reference evidence="2" key="1">
    <citation type="journal article" date="2019" name="Int. J. Syst. Evol. Microbiol.">
        <title>The Global Catalogue of Microorganisms (GCM) 10K type strain sequencing project: providing services to taxonomists for standard genome sequencing and annotation.</title>
        <authorList>
            <consortium name="The Broad Institute Genomics Platform"/>
            <consortium name="The Broad Institute Genome Sequencing Center for Infectious Disease"/>
            <person name="Wu L."/>
            <person name="Ma J."/>
        </authorList>
    </citation>
    <scope>NUCLEOTIDE SEQUENCE [LARGE SCALE GENOMIC DNA]</scope>
    <source>
        <strain evidence="2">KCTC 52924</strain>
    </source>
</reference>
<organism evidence="1 2">
    <name type="scientific">Arenibacter antarcticus</name>
    <dbReference type="NCBI Taxonomy" id="2040469"/>
    <lineage>
        <taxon>Bacteria</taxon>
        <taxon>Pseudomonadati</taxon>
        <taxon>Bacteroidota</taxon>
        <taxon>Flavobacteriia</taxon>
        <taxon>Flavobacteriales</taxon>
        <taxon>Flavobacteriaceae</taxon>
        <taxon>Arenibacter</taxon>
    </lineage>
</organism>
<evidence type="ECO:0000313" key="2">
    <source>
        <dbReference type="Proteomes" id="UP001597532"/>
    </source>
</evidence>
<evidence type="ECO:0000313" key="1">
    <source>
        <dbReference type="EMBL" id="MFD2789387.1"/>
    </source>
</evidence>
<protein>
    <submittedName>
        <fullName evidence="1">Uncharacterized protein</fullName>
    </submittedName>
</protein>
<accession>A0ABW5VCI4</accession>
<gene>
    <name evidence="1" type="ORF">ACFS1K_06435</name>
</gene>
<sequence>MKNLYIILFLLSCFFGMSQVELSKYKYIIVPVKFDAFKQENHYQTSTLVKYLLVENGFNAVYDNALPEELMNNRCLGLLLSLNDDSSMFTTKLTLSLKDCFSKEVYVTKEGSSKEKDFKEAYSGAIKESMQSLSGLGYKYDPKSSNKSVTVSFKDDVKKITQNATQDTNGNTSSPVVQQKSTLEEQSYKNLTPVPSEYTQGEVRFTAESKQVKVVVESEVLYAQVIPIGYQLVDSTPKIIMILKQTSFSNFFIAKADWQAESGIVFKKGGDWIFEYYEDGELVNKKMNIKF</sequence>
<keyword evidence="2" id="KW-1185">Reference proteome</keyword>
<proteinExistence type="predicted"/>
<dbReference type="Proteomes" id="UP001597532">
    <property type="component" value="Unassembled WGS sequence"/>
</dbReference>